<reference evidence="2 3" key="1">
    <citation type="submission" date="2018-06" db="EMBL/GenBank/DDBJ databases">
        <title>A transcriptomic atlas of mushroom development highlights an independent origin of complex multicellularity.</title>
        <authorList>
            <consortium name="DOE Joint Genome Institute"/>
            <person name="Krizsan K."/>
            <person name="Almasi E."/>
            <person name="Merenyi Z."/>
            <person name="Sahu N."/>
            <person name="Viragh M."/>
            <person name="Koszo T."/>
            <person name="Mondo S."/>
            <person name="Kiss B."/>
            <person name="Balint B."/>
            <person name="Kues U."/>
            <person name="Barry K."/>
            <person name="Hegedus J.C."/>
            <person name="Henrissat B."/>
            <person name="Johnson J."/>
            <person name="Lipzen A."/>
            <person name="Ohm R."/>
            <person name="Nagy I."/>
            <person name="Pangilinan J."/>
            <person name="Yan J."/>
            <person name="Xiong Y."/>
            <person name="Grigoriev I.V."/>
            <person name="Hibbett D.S."/>
            <person name="Nagy L.G."/>
        </authorList>
    </citation>
    <scope>NUCLEOTIDE SEQUENCE [LARGE SCALE GENOMIC DNA]</scope>
    <source>
        <strain evidence="2 3">SZMC22713</strain>
    </source>
</reference>
<feature type="transmembrane region" description="Helical" evidence="1">
    <location>
        <begin position="77"/>
        <end position="98"/>
    </location>
</feature>
<dbReference type="OrthoDB" id="9451547at2759"/>
<dbReference type="EMBL" id="ML170314">
    <property type="protein sequence ID" value="TDL14697.1"/>
    <property type="molecule type" value="Genomic_DNA"/>
</dbReference>
<organism evidence="2 3">
    <name type="scientific">Rickenella mellea</name>
    <dbReference type="NCBI Taxonomy" id="50990"/>
    <lineage>
        <taxon>Eukaryota</taxon>
        <taxon>Fungi</taxon>
        <taxon>Dikarya</taxon>
        <taxon>Basidiomycota</taxon>
        <taxon>Agaricomycotina</taxon>
        <taxon>Agaricomycetes</taxon>
        <taxon>Hymenochaetales</taxon>
        <taxon>Rickenellaceae</taxon>
        <taxon>Rickenella</taxon>
    </lineage>
</organism>
<keyword evidence="1" id="KW-0812">Transmembrane</keyword>
<evidence type="ECO:0000256" key="1">
    <source>
        <dbReference type="SAM" id="Phobius"/>
    </source>
</evidence>
<feature type="transmembrane region" description="Helical" evidence="1">
    <location>
        <begin position="45"/>
        <end position="65"/>
    </location>
</feature>
<keyword evidence="1" id="KW-0472">Membrane</keyword>
<evidence type="ECO:0000313" key="3">
    <source>
        <dbReference type="Proteomes" id="UP000294933"/>
    </source>
</evidence>
<name>A0A4Y7PH58_9AGAM</name>
<protein>
    <submittedName>
        <fullName evidence="2">Uncharacterized protein</fullName>
    </submittedName>
</protein>
<dbReference type="VEuPathDB" id="FungiDB:BD410DRAFT_902932"/>
<proteinExistence type="predicted"/>
<dbReference type="Proteomes" id="UP000294933">
    <property type="component" value="Unassembled WGS sequence"/>
</dbReference>
<sequence length="174" mass="19764">MSVAFALYYLSRSIEGVEALPLTKTDQPTNSTCNDLNNCRTTSDMVWSCLTTIFACTWVAIHPNIPAPYESWFEIGLRRFGIVIMALIAPELIIYWAMKQWLASRRLAKEHHAKGWTQTHGFFSLMGGFMLFDGVKALYTLLPDKLDELLKNGKIIFPQITKEDIEDKSKGDVI</sequence>
<dbReference type="PANTHER" id="PTHR35043:SF7">
    <property type="entry name" value="TRANSCRIPTION FACTOR DOMAIN-CONTAINING PROTEIN"/>
    <property type="match status" value="1"/>
</dbReference>
<gene>
    <name evidence="2" type="ORF">BD410DRAFT_902932</name>
</gene>
<dbReference type="STRING" id="50990.A0A4Y7PH58"/>
<evidence type="ECO:0000313" key="2">
    <source>
        <dbReference type="EMBL" id="TDL14697.1"/>
    </source>
</evidence>
<keyword evidence="3" id="KW-1185">Reference proteome</keyword>
<keyword evidence="1" id="KW-1133">Transmembrane helix</keyword>
<dbReference type="PANTHER" id="PTHR35043">
    <property type="entry name" value="TRANSCRIPTION FACTOR DOMAIN-CONTAINING PROTEIN"/>
    <property type="match status" value="1"/>
</dbReference>
<accession>A0A4Y7PH58</accession>
<dbReference type="AlphaFoldDB" id="A0A4Y7PH58"/>
<feature type="transmembrane region" description="Helical" evidence="1">
    <location>
        <begin position="119"/>
        <end position="142"/>
    </location>
</feature>